<proteinExistence type="predicted"/>
<protein>
    <submittedName>
        <fullName evidence="1">Uncharacterized protein</fullName>
    </submittedName>
</protein>
<dbReference type="EMBL" id="CM042014">
    <property type="protein sequence ID" value="KAI3722497.1"/>
    <property type="molecule type" value="Genomic_DNA"/>
</dbReference>
<name>A0ACB9BKJ0_CICIN</name>
<organism evidence="1 2">
    <name type="scientific">Cichorium intybus</name>
    <name type="common">Chicory</name>
    <dbReference type="NCBI Taxonomy" id="13427"/>
    <lineage>
        <taxon>Eukaryota</taxon>
        <taxon>Viridiplantae</taxon>
        <taxon>Streptophyta</taxon>
        <taxon>Embryophyta</taxon>
        <taxon>Tracheophyta</taxon>
        <taxon>Spermatophyta</taxon>
        <taxon>Magnoliopsida</taxon>
        <taxon>eudicotyledons</taxon>
        <taxon>Gunneridae</taxon>
        <taxon>Pentapetalae</taxon>
        <taxon>asterids</taxon>
        <taxon>campanulids</taxon>
        <taxon>Asterales</taxon>
        <taxon>Asteraceae</taxon>
        <taxon>Cichorioideae</taxon>
        <taxon>Cichorieae</taxon>
        <taxon>Cichoriinae</taxon>
        <taxon>Cichorium</taxon>
    </lineage>
</organism>
<reference evidence="1 2" key="2">
    <citation type="journal article" date="2022" name="Mol. Ecol. Resour.">
        <title>The genomes of chicory, endive, great burdock and yacon provide insights into Asteraceae paleo-polyploidization history and plant inulin production.</title>
        <authorList>
            <person name="Fan W."/>
            <person name="Wang S."/>
            <person name="Wang H."/>
            <person name="Wang A."/>
            <person name="Jiang F."/>
            <person name="Liu H."/>
            <person name="Zhao H."/>
            <person name="Xu D."/>
            <person name="Zhang Y."/>
        </authorList>
    </citation>
    <scope>NUCLEOTIDE SEQUENCE [LARGE SCALE GENOMIC DNA]</scope>
    <source>
        <strain evidence="2">cv. Punajuju</strain>
        <tissue evidence="1">Leaves</tissue>
    </source>
</reference>
<evidence type="ECO:0000313" key="1">
    <source>
        <dbReference type="EMBL" id="KAI3722497.1"/>
    </source>
</evidence>
<gene>
    <name evidence="1" type="ORF">L2E82_33536</name>
</gene>
<comment type="caution">
    <text evidence="1">The sequence shown here is derived from an EMBL/GenBank/DDBJ whole genome shotgun (WGS) entry which is preliminary data.</text>
</comment>
<accession>A0ACB9BKJ0</accession>
<keyword evidence="2" id="KW-1185">Reference proteome</keyword>
<dbReference type="Proteomes" id="UP001055811">
    <property type="component" value="Linkage Group LG06"/>
</dbReference>
<sequence>MGQQLENTTAMESSGSSDSWRLDSPLIYLFCGIGAMLALVMVALFMLACSQWRGRSAATGGDYTEGGEHPQKSTPHVCNASDESNVCPKIVVVMAGDELPTYLAAPVHVHGGGAGTTTDLSSRSS</sequence>
<reference evidence="2" key="1">
    <citation type="journal article" date="2022" name="Mol. Ecol. Resour.">
        <title>The genomes of chicory, endive, great burdock and yacon provide insights into Asteraceae palaeo-polyploidization history and plant inulin production.</title>
        <authorList>
            <person name="Fan W."/>
            <person name="Wang S."/>
            <person name="Wang H."/>
            <person name="Wang A."/>
            <person name="Jiang F."/>
            <person name="Liu H."/>
            <person name="Zhao H."/>
            <person name="Xu D."/>
            <person name="Zhang Y."/>
        </authorList>
    </citation>
    <scope>NUCLEOTIDE SEQUENCE [LARGE SCALE GENOMIC DNA]</scope>
    <source>
        <strain evidence="2">cv. Punajuju</strain>
    </source>
</reference>
<evidence type="ECO:0000313" key="2">
    <source>
        <dbReference type="Proteomes" id="UP001055811"/>
    </source>
</evidence>